<dbReference type="Gene3D" id="1.20.120.1490">
    <property type="match status" value="1"/>
</dbReference>
<proteinExistence type="predicted"/>
<organism evidence="2 3">
    <name type="scientific">Labrys wisconsinensis</name>
    <dbReference type="NCBI Taxonomy" id="425677"/>
    <lineage>
        <taxon>Bacteria</taxon>
        <taxon>Pseudomonadati</taxon>
        <taxon>Pseudomonadota</taxon>
        <taxon>Alphaproteobacteria</taxon>
        <taxon>Hyphomicrobiales</taxon>
        <taxon>Xanthobacteraceae</taxon>
        <taxon>Labrys</taxon>
    </lineage>
</organism>
<dbReference type="EMBL" id="JAUSVX010000001">
    <property type="protein sequence ID" value="MDQ0467184.1"/>
    <property type="molecule type" value="Genomic_DNA"/>
</dbReference>
<protein>
    <submittedName>
        <fullName evidence="2">Spy/CpxP family protein refolding chaperone</fullName>
    </submittedName>
</protein>
<comment type="caution">
    <text evidence="2">The sequence shown here is derived from an EMBL/GenBank/DDBJ whole genome shotgun (WGS) entry which is preliminary data.</text>
</comment>
<dbReference type="Pfam" id="PF07813">
    <property type="entry name" value="LTXXQ"/>
    <property type="match status" value="1"/>
</dbReference>
<evidence type="ECO:0000313" key="2">
    <source>
        <dbReference type="EMBL" id="MDQ0467184.1"/>
    </source>
</evidence>
<dbReference type="InterPro" id="IPR012899">
    <property type="entry name" value="LTXXQ"/>
</dbReference>
<feature type="region of interest" description="Disordered" evidence="1">
    <location>
        <begin position="1"/>
        <end position="21"/>
    </location>
</feature>
<feature type="compositionally biased region" description="Basic and acidic residues" evidence="1">
    <location>
        <begin position="187"/>
        <end position="197"/>
    </location>
</feature>
<name>A0ABU0IYU6_9HYPH</name>
<keyword evidence="3" id="KW-1185">Reference proteome</keyword>
<reference evidence="2 3" key="1">
    <citation type="submission" date="2023-07" db="EMBL/GenBank/DDBJ databases">
        <title>Genomic Encyclopedia of Type Strains, Phase IV (KMG-IV): sequencing the most valuable type-strain genomes for metagenomic binning, comparative biology and taxonomic classification.</title>
        <authorList>
            <person name="Goeker M."/>
        </authorList>
    </citation>
    <scope>NUCLEOTIDE SEQUENCE [LARGE SCALE GENOMIC DNA]</scope>
    <source>
        <strain evidence="2 3">DSM 19619</strain>
    </source>
</reference>
<feature type="compositionally biased region" description="Basic and acidic residues" evidence="1">
    <location>
        <begin position="213"/>
        <end position="222"/>
    </location>
</feature>
<sequence length="222" mass="23397">MSELNPSAAAPDPAMTAPPARPRRFVWPRSALVGGALVAGVALGAGGLAAAAAAPDHFGWHKGPRLERIQGFVLRTLDAIGASSDQESKIHDIVAKNFDALAPDPARHMELRKQALELLRAPTLDRAAIEKLRADQIAAIDARSKALVGTLLDAADVLTPEQRVKLADRLEQWRPGGPHGWRQGPDGWRHGPRDGRPGPDGPDGPGGPGRDNGPGDDKPDNG</sequence>
<dbReference type="RefSeq" id="WP_307266500.1">
    <property type="nucleotide sequence ID" value="NZ_JAUSVX010000001.1"/>
</dbReference>
<evidence type="ECO:0000256" key="1">
    <source>
        <dbReference type="SAM" id="MobiDB-lite"/>
    </source>
</evidence>
<feature type="compositionally biased region" description="Low complexity" evidence="1">
    <location>
        <begin position="1"/>
        <end position="18"/>
    </location>
</feature>
<accession>A0ABU0IYU6</accession>
<evidence type="ECO:0000313" key="3">
    <source>
        <dbReference type="Proteomes" id="UP001242480"/>
    </source>
</evidence>
<dbReference type="Proteomes" id="UP001242480">
    <property type="component" value="Unassembled WGS sequence"/>
</dbReference>
<dbReference type="CDD" id="cd09916">
    <property type="entry name" value="CpxP_like"/>
    <property type="match status" value="1"/>
</dbReference>
<feature type="compositionally biased region" description="Gly residues" evidence="1">
    <location>
        <begin position="201"/>
        <end position="212"/>
    </location>
</feature>
<gene>
    <name evidence="2" type="ORF">QO011_000179</name>
</gene>
<feature type="region of interest" description="Disordered" evidence="1">
    <location>
        <begin position="169"/>
        <end position="222"/>
    </location>
</feature>